<dbReference type="SMART" id="SM00229">
    <property type="entry name" value="RasGEFN"/>
    <property type="match status" value="1"/>
</dbReference>
<keyword evidence="7" id="KW-1185">Reference proteome</keyword>
<dbReference type="InterPro" id="IPR000651">
    <property type="entry name" value="Ras-like_Gua-exchang_fac_N"/>
</dbReference>
<dbReference type="GO" id="GO:0005886">
    <property type="term" value="C:plasma membrane"/>
    <property type="evidence" value="ECO:0007669"/>
    <property type="project" value="TreeGrafter"/>
</dbReference>
<dbReference type="PROSITE" id="PS50009">
    <property type="entry name" value="RASGEF_CAT"/>
    <property type="match status" value="1"/>
</dbReference>
<dbReference type="PANTHER" id="PTHR23113:SF356">
    <property type="entry name" value="FI05912P-RELATED"/>
    <property type="match status" value="1"/>
</dbReference>
<evidence type="ECO:0008006" key="8">
    <source>
        <dbReference type="Google" id="ProtNLM"/>
    </source>
</evidence>
<evidence type="ECO:0000259" key="5">
    <source>
        <dbReference type="PROSITE" id="PS50212"/>
    </source>
</evidence>
<protein>
    <recommendedName>
        <fullName evidence="8">Ras GEF</fullName>
    </recommendedName>
</protein>
<dbReference type="Pfam" id="PF02196">
    <property type="entry name" value="RBD"/>
    <property type="match status" value="1"/>
</dbReference>
<dbReference type="OrthoDB" id="546434at2759"/>
<sequence length="1145" mass="122872">MATDSLAALRSLGQSNNALASSGSLNTYLRVELPQGGTTVISVLSEQTVADVVTLICTKKDLPPDQYKLALILDGDDVAVDDQKLLTDYLPVDRIILRPVDDDDDAPLSAAEEAEAPATGGGLGSTSRLRARRPSIMTTPLNQPTHVRIAAQEFPRTLTNAKDLKERIATYGTQGTDYTLANRKAHKAMKSLSALFFAKRPESAYELSDASCPASPQGGLHHAAPLQVGSLGSFSEIGPASPSPATTRSTGDRIGSGLADGTNHVRDPHGGGGGDDDDDDDKMGIFPPPFDRGSGSGSGSGNLAAGSGEGAADAQSRRSTIYNFSPTVTILEDAELTIATIKSSDADLSRSGSALFQSAIGSMHDAISATGLHDYRASSRSLGGGLGDDGASTLTPAIAEEDVVADADADADADAGAETDVNAGAFAGVDVGADAEEDAATGEGATRDAADPDVSPGAAPDGGIQPTVAAAAAVPASLSAAAAPAAMNKMLKVAKSQSWGESSPGVLVTPRTLPTPLLMERVPRRRTISQPASSAAEGSDAGRLPAVLDGPSAAFRRTTFRKKDAAAALAQLQSVQATLPADKGTLVKAHLPDGTTTTVLMAPETTLEVMLAQICQQRFLDFEAHTIEALPPSSAAAASPLSPSLSSPTLLPLVLPLSAQASPLSASATPTAALGGGGSDGEAAASTAAAAAAALPAAALKNIEHDRTIAWYLETFRTSAFQIVKGEKSYSTMYISEGDRDVMILQCIGGRFQVMAGTPEKLIDRLTHVDDAVVDPDYLDQLLLTFRSFIKPTDFFDHLVARFNCELPPDPSDEDRAFFQAFRPKSQRCVLHAFTWWAKYHWHDFAVDALLKQDLTDFIESLRHYHETDYTQAADELEWVSAEQSHKYNELLASYRAVERKGKTMESMFSEIPTEVLAQQLTVHNFQLFRNIHPIEYLNQIWKNDEEGSPTFDFLIKRFDKEAHWVATEIVNIRDLKKRIAAIKKFIGVAKACMDTNNFFTMFAMIAGLNLSPVTRLKKSWEGIGEKTRRQWQELERMTDPSRNMKAFRDRLHASQRPIVPFLPIYLKDLTFMNDGNQSKVHGLINFDKLRMMALRAKEISALASADYPYDPQPAIQNYLAKPAVEFDLRKLKEWSLECEKETPK</sequence>
<proteinExistence type="predicted"/>
<feature type="region of interest" description="Disordered" evidence="3">
    <location>
        <begin position="231"/>
        <end position="316"/>
    </location>
</feature>
<accession>A0A4P9X949</accession>
<evidence type="ECO:0000259" key="4">
    <source>
        <dbReference type="PROSITE" id="PS50009"/>
    </source>
</evidence>
<name>A0A4P9X949_9FUNG</name>
<feature type="compositionally biased region" description="Low complexity" evidence="3">
    <location>
        <begin position="301"/>
        <end position="312"/>
    </location>
</feature>
<dbReference type="InterPro" id="IPR001895">
    <property type="entry name" value="RASGEF_cat_dom"/>
</dbReference>
<dbReference type="InterPro" id="IPR036964">
    <property type="entry name" value="RASGEF_cat_dom_sf"/>
</dbReference>
<reference evidence="7" key="1">
    <citation type="journal article" date="2018" name="Nat. Microbiol.">
        <title>Leveraging single-cell genomics to expand the fungal tree of life.</title>
        <authorList>
            <person name="Ahrendt S.R."/>
            <person name="Quandt C.A."/>
            <person name="Ciobanu D."/>
            <person name="Clum A."/>
            <person name="Salamov A."/>
            <person name="Andreopoulos B."/>
            <person name="Cheng J.F."/>
            <person name="Woyke T."/>
            <person name="Pelin A."/>
            <person name="Henrissat B."/>
            <person name="Reynolds N.K."/>
            <person name="Benny G.L."/>
            <person name="Smith M.E."/>
            <person name="James T.Y."/>
            <person name="Grigoriev I.V."/>
        </authorList>
    </citation>
    <scope>NUCLEOTIDE SEQUENCE [LARGE SCALE GENOMIC DNA]</scope>
    <source>
        <strain evidence="7">ATCC 52028</strain>
    </source>
</reference>
<dbReference type="GO" id="GO:0005085">
    <property type="term" value="F:guanyl-nucleotide exchange factor activity"/>
    <property type="evidence" value="ECO:0007669"/>
    <property type="project" value="UniProtKB-KW"/>
</dbReference>
<feature type="domain" description="N-terminal Ras-GEF" evidence="5">
    <location>
        <begin position="750"/>
        <end position="885"/>
    </location>
</feature>
<dbReference type="EMBL" id="ML014159">
    <property type="protein sequence ID" value="RKP01854.1"/>
    <property type="molecule type" value="Genomic_DNA"/>
</dbReference>
<keyword evidence="1 2" id="KW-0344">Guanine-nucleotide releasing factor</keyword>
<dbReference type="InterPro" id="IPR023578">
    <property type="entry name" value="Ras_GEF_dom_sf"/>
</dbReference>
<dbReference type="Proteomes" id="UP000274922">
    <property type="component" value="Unassembled WGS sequence"/>
</dbReference>
<dbReference type="Gene3D" id="1.20.870.10">
    <property type="entry name" value="Son of sevenless (SoS) protein Chain: S domain 1"/>
    <property type="match status" value="1"/>
</dbReference>
<dbReference type="CDD" id="cd00155">
    <property type="entry name" value="RasGEF"/>
    <property type="match status" value="1"/>
</dbReference>
<evidence type="ECO:0000313" key="7">
    <source>
        <dbReference type="Proteomes" id="UP000274922"/>
    </source>
</evidence>
<feature type="region of interest" description="Disordered" evidence="3">
    <location>
        <begin position="106"/>
        <end position="128"/>
    </location>
</feature>
<feature type="region of interest" description="Disordered" evidence="3">
    <location>
        <begin position="437"/>
        <end position="463"/>
    </location>
</feature>
<dbReference type="InterPro" id="IPR019804">
    <property type="entry name" value="Ras_G-nucl-exch_fac_CS"/>
</dbReference>
<dbReference type="STRING" id="1555241.A0A4P9X949"/>
<dbReference type="Pfam" id="PF00617">
    <property type="entry name" value="RasGEF"/>
    <property type="match status" value="1"/>
</dbReference>
<dbReference type="Pfam" id="PF00618">
    <property type="entry name" value="RasGEF_N"/>
    <property type="match status" value="1"/>
</dbReference>
<dbReference type="PROSITE" id="PS00720">
    <property type="entry name" value="RASGEF"/>
    <property type="match status" value="1"/>
</dbReference>
<evidence type="ECO:0000256" key="3">
    <source>
        <dbReference type="SAM" id="MobiDB-lite"/>
    </source>
</evidence>
<dbReference type="PROSITE" id="PS50212">
    <property type="entry name" value="RASGEF_NTER"/>
    <property type="match status" value="1"/>
</dbReference>
<feature type="region of interest" description="Disordered" evidence="3">
    <location>
        <begin position="526"/>
        <end position="545"/>
    </location>
</feature>
<dbReference type="PANTHER" id="PTHR23113">
    <property type="entry name" value="GUANINE NUCLEOTIDE EXCHANGE FACTOR"/>
    <property type="match status" value="1"/>
</dbReference>
<dbReference type="Gene3D" id="1.10.840.10">
    <property type="entry name" value="Ras guanine-nucleotide exchange factors catalytic domain"/>
    <property type="match status" value="1"/>
</dbReference>
<evidence type="ECO:0000313" key="6">
    <source>
        <dbReference type="EMBL" id="RKP01854.1"/>
    </source>
</evidence>
<dbReference type="InterPro" id="IPR008937">
    <property type="entry name" value="Ras-like_GEF"/>
</dbReference>
<organism evidence="6 7">
    <name type="scientific">Caulochytrium protostelioides</name>
    <dbReference type="NCBI Taxonomy" id="1555241"/>
    <lineage>
        <taxon>Eukaryota</taxon>
        <taxon>Fungi</taxon>
        <taxon>Fungi incertae sedis</taxon>
        <taxon>Chytridiomycota</taxon>
        <taxon>Chytridiomycota incertae sedis</taxon>
        <taxon>Chytridiomycetes</taxon>
        <taxon>Caulochytriales</taxon>
        <taxon>Caulochytriaceae</taxon>
        <taxon>Caulochytrium</taxon>
    </lineage>
</organism>
<evidence type="ECO:0000256" key="1">
    <source>
        <dbReference type="ARBA" id="ARBA00022658"/>
    </source>
</evidence>
<dbReference type="GO" id="GO:0007265">
    <property type="term" value="P:Ras protein signal transduction"/>
    <property type="evidence" value="ECO:0007669"/>
    <property type="project" value="TreeGrafter"/>
</dbReference>
<dbReference type="InterPro" id="IPR003116">
    <property type="entry name" value="RBD_dom"/>
</dbReference>
<gene>
    <name evidence="6" type="ORF">CXG81DRAFT_18418</name>
</gene>
<feature type="domain" description="Ras-GEF" evidence="4">
    <location>
        <begin position="913"/>
        <end position="1142"/>
    </location>
</feature>
<evidence type="ECO:0000256" key="2">
    <source>
        <dbReference type="PROSITE-ProRule" id="PRU00168"/>
    </source>
</evidence>
<dbReference type="CDD" id="cd06224">
    <property type="entry name" value="REM"/>
    <property type="match status" value="1"/>
</dbReference>
<dbReference type="SUPFAM" id="SSF48366">
    <property type="entry name" value="Ras GEF"/>
    <property type="match status" value="1"/>
</dbReference>
<dbReference type="SMART" id="SM00147">
    <property type="entry name" value="RasGEF"/>
    <property type="match status" value="1"/>
</dbReference>
<dbReference type="AlphaFoldDB" id="A0A4P9X949"/>